<dbReference type="EMBL" id="FQZO01000003">
    <property type="protein sequence ID" value="SHJ09461.1"/>
    <property type="molecule type" value="Genomic_DNA"/>
</dbReference>
<evidence type="ECO:0000259" key="2">
    <source>
        <dbReference type="Pfam" id="PF01979"/>
    </source>
</evidence>
<keyword evidence="4" id="KW-1185">Reference proteome</keyword>
<accession>A0A1M6GHS5</accession>
<dbReference type="Pfam" id="PF01979">
    <property type="entry name" value="Amidohydro_1"/>
    <property type="match status" value="1"/>
</dbReference>
<protein>
    <submittedName>
        <fullName evidence="3">Cytosine/adenosine deaminase</fullName>
    </submittedName>
</protein>
<organism evidence="3 4">
    <name type="scientific">Clostridium amylolyticum</name>
    <dbReference type="NCBI Taxonomy" id="1121298"/>
    <lineage>
        <taxon>Bacteria</taxon>
        <taxon>Bacillati</taxon>
        <taxon>Bacillota</taxon>
        <taxon>Clostridia</taxon>
        <taxon>Eubacteriales</taxon>
        <taxon>Clostridiaceae</taxon>
        <taxon>Clostridium</taxon>
    </lineage>
</organism>
<dbReference type="InterPro" id="IPR011059">
    <property type="entry name" value="Metal-dep_hydrolase_composite"/>
</dbReference>
<feature type="domain" description="Amidohydrolase-related" evidence="2">
    <location>
        <begin position="58"/>
        <end position="405"/>
    </location>
</feature>
<dbReference type="SUPFAM" id="SSF51556">
    <property type="entry name" value="Metallo-dependent hydrolases"/>
    <property type="match status" value="1"/>
</dbReference>
<dbReference type="PANTHER" id="PTHR43794:SF11">
    <property type="entry name" value="AMIDOHYDROLASE-RELATED DOMAIN-CONTAINING PROTEIN"/>
    <property type="match status" value="1"/>
</dbReference>
<reference evidence="3 4" key="1">
    <citation type="submission" date="2016-11" db="EMBL/GenBank/DDBJ databases">
        <authorList>
            <person name="Jaros S."/>
            <person name="Januszkiewicz K."/>
            <person name="Wedrychowicz H."/>
        </authorList>
    </citation>
    <scope>NUCLEOTIDE SEQUENCE [LARGE SCALE GENOMIC DNA]</scope>
    <source>
        <strain evidence="3 4">DSM 21864</strain>
    </source>
</reference>
<dbReference type="SUPFAM" id="SSF51338">
    <property type="entry name" value="Composite domain of metallo-dependent hydrolases"/>
    <property type="match status" value="1"/>
</dbReference>
<name>A0A1M6GHS5_9CLOT</name>
<dbReference type="PANTHER" id="PTHR43794">
    <property type="entry name" value="AMINOHYDROLASE SSNA-RELATED"/>
    <property type="match status" value="1"/>
</dbReference>
<keyword evidence="1" id="KW-0378">Hydrolase</keyword>
<dbReference type="Proteomes" id="UP000184080">
    <property type="component" value="Unassembled WGS sequence"/>
</dbReference>
<dbReference type="InterPro" id="IPR006680">
    <property type="entry name" value="Amidohydro-rel"/>
</dbReference>
<dbReference type="Gene3D" id="3.20.20.140">
    <property type="entry name" value="Metal-dependent hydrolases"/>
    <property type="match status" value="1"/>
</dbReference>
<dbReference type="Gene3D" id="2.30.40.10">
    <property type="entry name" value="Urease, subunit C, domain 1"/>
    <property type="match status" value="1"/>
</dbReference>
<sequence length="432" mass="48380">MVDSLIIKNVNILTMNSERQIIENGVVIVKDSTIEDVGGEELLEKYPSGNIIDGKNGILMPGMVNTHTHAAMVFFRSLGDDVQDRLKKYIFPLEKKMVDKSFVYFGSKYGIAEMLLGGVTTFVDMYFFEDEVAKAAKEMGIRAVLGETVVDFPSPDSKEPYGGLYYGERFIEKWKQEELIIPAIAPHAPYSNDTEHLQAASALAEKYKVPMMMHVAEMDYEVEKYRKEYDMTPVQYLDSIGVLKENFIAAHLVHVNDEDMDIIEKRNIGIAHNMGANSKGAKGVMPLKEMYRRKLKIGLGSDGPMSGNTLDILTQMPLVAKVHKLFNQDRSLFPASEIVEMATIGGARALNLQDKIGSIEPGKKADMVILETHSVNMQPIHDYYSVIVYSANPSNVDTVIVNGKVLVQNKCLTQIDFGELRNKISQWKPEIN</sequence>
<gene>
    <name evidence="3" type="ORF">SAMN05444401_2121</name>
</gene>
<dbReference type="CDD" id="cd01298">
    <property type="entry name" value="ATZ_TRZ_like"/>
    <property type="match status" value="1"/>
</dbReference>
<dbReference type="RefSeq" id="WP_073006299.1">
    <property type="nucleotide sequence ID" value="NZ_FQZO01000003.1"/>
</dbReference>
<dbReference type="STRING" id="1121298.SAMN05444401_2121"/>
<evidence type="ECO:0000313" key="3">
    <source>
        <dbReference type="EMBL" id="SHJ09461.1"/>
    </source>
</evidence>
<dbReference type="InterPro" id="IPR050287">
    <property type="entry name" value="MTA/SAH_deaminase"/>
</dbReference>
<evidence type="ECO:0000313" key="4">
    <source>
        <dbReference type="Proteomes" id="UP000184080"/>
    </source>
</evidence>
<dbReference type="GO" id="GO:0016810">
    <property type="term" value="F:hydrolase activity, acting on carbon-nitrogen (but not peptide) bonds"/>
    <property type="evidence" value="ECO:0007669"/>
    <property type="project" value="InterPro"/>
</dbReference>
<dbReference type="AlphaFoldDB" id="A0A1M6GHS5"/>
<proteinExistence type="predicted"/>
<evidence type="ECO:0000256" key="1">
    <source>
        <dbReference type="ARBA" id="ARBA00022801"/>
    </source>
</evidence>
<dbReference type="InterPro" id="IPR032466">
    <property type="entry name" value="Metal_Hydrolase"/>
</dbReference>